<evidence type="ECO:0000256" key="1">
    <source>
        <dbReference type="SAM" id="Phobius"/>
    </source>
</evidence>
<name>A0A8X6MW35_NEPPI</name>
<dbReference type="AlphaFoldDB" id="A0A8X6MW35"/>
<feature type="chain" id="PRO_5036501628" evidence="2">
    <location>
        <begin position="22"/>
        <end position="141"/>
    </location>
</feature>
<keyword evidence="1" id="KW-0812">Transmembrane</keyword>
<dbReference type="Proteomes" id="UP000887013">
    <property type="component" value="Unassembled WGS sequence"/>
</dbReference>
<keyword evidence="1" id="KW-1133">Transmembrane helix</keyword>
<gene>
    <name evidence="3" type="ORF">NPIL_652611</name>
</gene>
<evidence type="ECO:0000256" key="2">
    <source>
        <dbReference type="SAM" id="SignalP"/>
    </source>
</evidence>
<comment type="caution">
    <text evidence="3">The sequence shown here is derived from an EMBL/GenBank/DDBJ whole genome shotgun (WGS) entry which is preliminary data.</text>
</comment>
<proteinExistence type="predicted"/>
<feature type="transmembrane region" description="Helical" evidence="1">
    <location>
        <begin position="97"/>
        <end position="119"/>
    </location>
</feature>
<reference evidence="3" key="1">
    <citation type="submission" date="2020-08" db="EMBL/GenBank/DDBJ databases">
        <title>Multicomponent nature underlies the extraordinary mechanical properties of spider dragline silk.</title>
        <authorList>
            <person name="Kono N."/>
            <person name="Nakamura H."/>
            <person name="Mori M."/>
            <person name="Yoshida Y."/>
            <person name="Ohtoshi R."/>
            <person name="Malay A.D."/>
            <person name="Moran D.A.P."/>
            <person name="Tomita M."/>
            <person name="Numata K."/>
            <person name="Arakawa K."/>
        </authorList>
    </citation>
    <scope>NUCLEOTIDE SEQUENCE</scope>
</reference>
<evidence type="ECO:0000313" key="4">
    <source>
        <dbReference type="Proteomes" id="UP000887013"/>
    </source>
</evidence>
<evidence type="ECO:0000313" key="3">
    <source>
        <dbReference type="EMBL" id="GFS80696.1"/>
    </source>
</evidence>
<feature type="signal peptide" evidence="2">
    <location>
        <begin position="1"/>
        <end position="21"/>
    </location>
</feature>
<protein>
    <submittedName>
        <fullName evidence="3">Uncharacterized protein</fullName>
    </submittedName>
</protein>
<keyword evidence="4" id="KW-1185">Reference proteome</keyword>
<keyword evidence="1" id="KW-0472">Membrane</keyword>
<organism evidence="3 4">
    <name type="scientific">Nephila pilipes</name>
    <name type="common">Giant wood spider</name>
    <name type="synonym">Nephila maculata</name>
    <dbReference type="NCBI Taxonomy" id="299642"/>
    <lineage>
        <taxon>Eukaryota</taxon>
        <taxon>Metazoa</taxon>
        <taxon>Ecdysozoa</taxon>
        <taxon>Arthropoda</taxon>
        <taxon>Chelicerata</taxon>
        <taxon>Arachnida</taxon>
        <taxon>Araneae</taxon>
        <taxon>Araneomorphae</taxon>
        <taxon>Entelegynae</taxon>
        <taxon>Araneoidea</taxon>
        <taxon>Nephilidae</taxon>
        <taxon>Nephila</taxon>
    </lineage>
</organism>
<dbReference type="EMBL" id="BMAW01051479">
    <property type="protein sequence ID" value="GFS80696.1"/>
    <property type="molecule type" value="Genomic_DNA"/>
</dbReference>
<keyword evidence="2" id="KW-0732">Signal</keyword>
<dbReference type="OrthoDB" id="10489393at2759"/>
<sequence length="141" mass="15636">MHRIAFTAFLSLLVVSKTTRTLCTPALTNDADIHIAVDDYSSKEKIGLDLQSLPGDSLLEFSIGSGDQGLVITSQDSYNNFTSPNPFDDDDEDYFDIWGVLPFIVMACSSVGVILRCFYKDKSAFSGARLNNKSSKKLRFY</sequence>
<accession>A0A8X6MW35</accession>